<evidence type="ECO:0000256" key="16">
    <source>
        <dbReference type="ARBA" id="ARBA00023273"/>
    </source>
</evidence>
<proteinExistence type="inferred from homology"/>
<dbReference type="GO" id="GO:0007155">
    <property type="term" value="P:cell adhesion"/>
    <property type="evidence" value="ECO:0007669"/>
    <property type="project" value="UniProtKB-KW"/>
</dbReference>
<feature type="compositionally biased region" description="Low complexity" evidence="19">
    <location>
        <begin position="1"/>
        <end position="27"/>
    </location>
</feature>
<evidence type="ECO:0000313" key="21">
    <source>
        <dbReference type="Ensembl" id="ENSOCUP00000021702.3"/>
    </source>
</evidence>
<dbReference type="AlphaFoldDB" id="G1TXA1"/>
<feature type="region of interest" description="Disordered" evidence="19">
    <location>
        <begin position="310"/>
        <end position="330"/>
    </location>
</feature>
<evidence type="ECO:0000256" key="11">
    <source>
        <dbReference type="ARBA" id="ARBA00022729"/>
    </source>
</evidence>
<evidence type="ECO:0000256" key="4">
    <source>
        <dbReference type="ARBA" id="ARBA00004466"/>
    </source>
</evidence>
<dbReference type="EMBL" id="AAGW02062283">
    <property type="status" value="NOT_ANNOTATED_CDS"/>
    <property type="molecule type" value="Genomic_DNA"/>
</dbReference>
<dbReference type="InterPro" id="IPR013836">
    <property type="entry name" value="CD34/Podocalyxin"/>
</dbReference>
<evidence type="ECO:0000256" key="15">
    <source>
        <dbReference type="ARBA" id="ARBA00023180"/>
    </source>
</evidence>
<dbReference type="GO" id="GO:0016324">
    <property type="term" value="C:apical plasma membrane"/>
    <property type="evidence" value="ECO:0007669"/>
    <property type="project" value="UniProtKB-SubCell"/>
</dbReference>
<feature type="region of interest" description="Disordered" evidence="19">
    <location>
        <begin position="1"/>
        <end position="295"/>
    </location>
</feature>
<dbReference type="Proteomes" id="UP000001811">
    <property type="component" value="Chromosome 7"/>
</dbReference>
<reference evidence="21 22" key="1">
    <citation type="journal article" date="2011" name="Nature">
        <title>A high-resolution map of human evolutionary constraint using 29 mammals.</title>
        <authorList>
            <person name="Lindblad-Toh K."/>
            <person name="Garber M."/>
            <person name="Zuk O."/>
            <person name="Lin M.F."/>
            <person name="Parker B.J."/>
            <person name="Washietl S."/>
            <person name="Kheradpour P."/>
            <person name="Ernst J."/>
            <person name="Jordan G."/>
            <person name="Mauceli E."/>
            <person name="Ward L.D."/>
            <person name="Lowe C.B."/>
            <person name="Holloway A.K."/>
            <person name="Clamp M."/>
            <person name="Gnerre S."/>
            <person name="Alfoldi J."/>
            <person name="Beal K."/>
            <person name="Chang J."/>
            <person name="Clawson H."/>
            <person name="Cuff J."/>
            <person name="Di Palma F."/>
            <person name="Fitzgerald S."/>
            <person name="Flicek P."/>
            <person name="Guttman M."/>
            <person name="Hubisz M.J."/>
            <person name="Jaffe D.B."/>
            <person name="Jungreis I."/>
            <person name="Kent W.J."/>
            <person name="Kostka D."/>
            <person name="Lara M."/>
            <person name="Martins A.L."/>
            <person name="Massingham T."/>
            <person name="Moltke I."/>
            <person name="Raney B.J."/>
            <person name="Rasmussen M.D."/>
            <person name="Robinson J."/>
            <person name="Stark A."/>
            <person name="Vilella A.J."/>
            <person name="Wen J."/>
            <person name="Xie X."/>
            <person name="Zody M.C."/>
            <person name="Baldwin J."/>
            <person name="Bloom T."/>
            <person name="Chin C.W."/>
            <person name="Heiman D."/>
            <person name="Nicol R."/>
            <person name="Nusbaum C."/>
            <person name="Young S."/>
            <person name="Wilkinson J."/>
            <person name="Worley K.C."/>
            <person name="Kovar C.L."/>
            <person name="Muzny D.M."/>
            <person name="Gibbs R.A."/>
            <person name="Cree A."/>
            <person name="Dihn H.H."/>
            <person name="Fowler G."/>
            <person name="Jhangiani S."/>
            <person name="Joshi V."/>
            <person name="Lee S."/>
            <person name="Lewis L.R."/>
            <person name="Nazareth L.V."/>
            <person name="Okwuonu G."/>
            <person name="Santibanez J."/>
            <person name="Warren W.C."/>
            <person name="Mardis E.R."/>
            <person name="Weinstock G.M."/>
            <person name="Wilson R.K."/>
            <person name="Delehaunty K."/>
            <person name="Dooling D."/>
            <person name="Fronik C."/>
            <person name="Fulton L."/>
            <person name="Fulton B."/>
            <person name="Graves T."/>
            <person name="Minx P."/>
            <person name="Sodergren E."/>
            <person name="Birney E."/>
            <person name="Margulies E.H."/>
            <person name="Herrero J."/>
            <person name="Green E.D."/>
            <person name="Haussler D."/>
            <person name="Siepel A."/>
            <person name="Goldman N."/>
            <person name="Pollard K.S."/>
            <person name="Pedersen J.S."/>
            <person name="Lander E.S."/>
            <person name="Kellis M."/>
        </authorList>
    </citation>
    <scope>NUCLEOTIDE SEQUENCE [LARGE SCALE GENOMIC DNA]</scope>
    <source>
        <strain evidence="21 22">Thorbecke inbred</strain>
    </source>
</reference>
<keyword evidence="15" id="KW-0325">Glycoprotein</keyword>
<feature type="compositionally biased region" description="Polar residues" evidence="19">
    <location>
        <begin position="202"/>
        <end position="212"/>
    </location>
</feature>
<dbReference type="HOGENOM" id="CLU_032485_0_0_1"/>
<evidence type="ECO:0000256" key="17">
    <source>
        <dbReference type="ARBA" id="ARBA00031141"/>
    </source>
</evidence>
<keyword evidence="9 18" id="KW-1003">Cell membrane</keyword>
<dbReference type="PANTHER" id="PTHR12067:SF5">
    <property type="entry name" value="PODOCALYXIN"/>
    <property type="match status" value="1"/>
</dbReference>
<dbReference type="GO" id="GO:0030175">
    <property type="term" value="C:filopodium"/>
    <property type="evidence" value="ECO:0007669"/>
    <property type="project" value="UniProtKB-SubCell"/>
</dbReference>
<dbReference type="GO" id="GO:0032534">
    <property type="term" value="P:regulation of microvillus assembly"/>
    <property type="evidence" value="ECO:0007669"/>
    <property type="project" value="TreeGrafter"/>
</dbReference>
<evidence type="ECO:0000256" key="3">
    <source>
        <dbReference type="ARBA" id="ARBA00004221"/>
    </source>
</evidence>
<dbReference type="GeneTree" id="ENSGT00730000111314"/>
<evidence type="ECO:0000313" key="22">
    <source>
        <dbReference type="Proteomes" id="UP000001811"/>
    </source>
</evidence>
<evidence type="ECO:0000256" key="5">
    <source>
        <dbReference type="ARBA" id="ARBA00004479"/>
    </source>
</evidence>
<comment type="function">
    <text evidence="1">Involved in the regulation of both adhesion and cell morphology and cancer progression. Functions as an anti-adhesive molecule that maintains an open filtration pathway between neighboring foot processes in the podocyte by charge repulsion. Acts as a pro-adhesive molecule, enhancing the adherence of cells to immobilized ligands, increasing the rate of migration and cell-cell contacts in an integrin-dependent manner. Induces the formation of apical actin-dependent microvilli. Involved in the formation of a preapical plasma membrane subdomain to set up initial epithelial polarization and the apical lumen formation during renal tubulogenesis. Plays a role in cancer development and aggressiveness by inducing cell migration and invasion through its interaction with the actin-binding protein EZR. Affects EZR-dependent signaling events, leading to increased activities of the MAPK and PI3K pathways in cancer cells.</text>
</comment>
<keyword evidence="12 18" id="KW-0130">Cell adhesion</keyword>
<dbReference type="Pfam" id="PF06365">
    <property type="entry name" value="CD34_antigen"/>
    <property type="match status" value="1"/>
</dbReference>
<feature type="compositionally biased region" description="Low complexity" evidence="19">
    <location>
        <begin position="257"/>
        <end position="268"/>
    </location>
</feature>
<dbReference type="GO" id="GO:0016477">
    <property type="term" value="P:cell migration"/>
    <property type="evidence" value="ECO:0007669"/>
    <property type="project" value="UniProtKB-UniRule"/>
</dbReference>
<evidence type="ECO:0000256" key="6">
    <source>
        <dbReference type="ARBA" id="ARBA00004486"/>
    </source>
</evidence>
<keyword evidence="13 20" id="KW-1133">Transmembrane helix</keyword>
<dbReference type="InParanoid" id="G1TXA1"/>
<evidence type="ECO:0000256" key="14">
    <source>
        <dbReference type="ARBA" id="ARBA00023136"/>
    </source>
</evidence>
<feature type="transmembrane region" description="Helical" evidence="20">
    <location>
        <begin position="406"/>
        <end position="429"/>
    </location>
</feature>
<keyword evidence="22" id="KW-1185">Reference proteome</keyword>
<accession>G1TXA1</accession>
<dbReference type="GO" id="GO:0001726">
    <property type="term" value="C:ruffle"/>
    <property type="evidence" value="ECO:0007669"/>
    <property type="project" value="UniProtKB-SubCell"/>
</dbReference>
<dbReference type="InterPro" id="IPR017403">
    <property type="entry name" value="PODXL"/>
</dbReference>
<dbReference type="Bgee" id="ENSOCUG00000025092">
    <property type="expression patterns" value="Expressed in upper lobe of left lung and 16 other cell types or tissues"/>
</dbReference>
<comment type="similarity">
    <text evidence="7 18">Belongs to the podocalyxin family.</text>
</comment>
<evidence type="ECO:0000256" key="19">
    <source>
        <dbReference type="SAM" id="MobiDB-lite"/>
    </source>
</evidence>
<dbReference type="GO" id="GO:0033634">
    <property type="term" value="P:positive regulation of cell-cell adhesion mediated by integrin"/>
    <property type="evidence" value="ECO:0007669"/>
    <property type="project" value="TreeGrafter"/>
</dbReference>
<evidence type="ECO:0000256" key="8">
    <source>
        <dbReference type="ARBA" id="ARBA00017371"/>
    </source>
</evidence>
<keyword evidence="10 20" id="KW-0812">Transmembrane</keyword>
<evidence type="ECO:0000256" key="1">
    <source>
        <dbReference type="ARBA" id="ARBA00003167"/>
    </source>
</evidence>
<evidence type="ECO:0000256" key="2">
    <source>
        <dbReference type="ARBA" id="ARBA00004105"/>
    </source>
</evidence>
<dbReference type="GO" id="GO:0030027">
    <property type="term" value="C:lamellipodium"/>
    <property type="evidence" value="ECO:0007669"/>
    <property type="project" value="UniProtKB-SubCell"/>
</dbReference>
<evidence type="ECO:0000256" key="20">
    <source>
        <dbReference type="SAM" id="Phobius"/>
    </source>
</evidence>
<dbReference type="PANTHER" id="PTHR12067">
    <property type="entry name" value="PODOCALYXIN"/>
    <property type="match status" value="1"/>
</dbReference>
<dbReference type="PIRSF" id="PIRSF038143">
    <property type="entry name" value="Podocalyxin-like_p1"/>
    <property type="match status" value="1"/>
</dbReference>
<dbReference type="GO" id="GO:0022408">
    <property type="term" value="P:negative regulation of cell-cell adhesion"/>
    <property type="evidence" value="ECO:0007669"/>
    <property type="project" value="TreeGrafter"/>
</dbReference>
<dbReference type="EMBL" id="AAGW02062284">
    <property type="status" value="NOT_ANNOTATED_CDS"/>
    <property type="molecule type" value="Genomic_DNA"/>
</dbReference>
<evidence type="ECO:0000256" key="7">
    <source>
        <dbReference type="ARBA" id="ARBA00007029"/>
    </source>
</evidence>
<evidence type="ECO:0000256" key="10">
    <source>
        <dbReference type="ARBA" id="ARBA00022692"/>
    </source>
</evidence>
<keyword evidence="11" id="KW-0732">Signal</keyword>
<name>G1TXA1_RABIT</name>
<keyword evidence="14 18" id="KW-0472">Membrane</keyword>
<evidence type="ECO:0000256" key="12">
    <source>
        <dbReference type="ARBA" id="ARBA00022889"/>
    </source>
</evidence>
<reference evidence="21" key="3">
    <citation type="submission" date="2025-09" db="UniProtKB">
        <authorList>
            <consortium name="Ensembl"/>
        </authorList>
    </citation>
    <scope>IDENTIFICATION</scope>
    <source>
        <strain evidence="21">Thorbecke</strain>
    </source>
</reference>
<sequence length="506" mass="51852">MATSTSTRPAPASAPAPKSSVAASVPAEQNTTPMTTKAPATQSPSASPGSSVENSAPAQGSTTTQQSLSVTTKAEAKDAGGVPTAHVTGSARPVTSGSQVAAQDPAASKAPSNHSITTKPLATEATSQAPRQTTDVGTPGPTAPPVTNSTSPDLLGHATPKPSEGPQLSFPTAAGSLGPVTGSGTGSGTLSTPQGKPATLTPVASSAETQGMPSPMPPSPASPSSSPFPSSPSPSPALQPSGPSAAGTEDTTGRGPTSSSTELASTALHGPSTLSPTSAVRDQRVSCGPPERPTEQLLILNLTRSSPLREYLAPQSPGPDSPVVSPQQTDSLPEDKLVTLLCRAAKPTFNPAQDQCHVLLAPMLGSHAVVVKEITIKTNLLPTAGCPCGDMQLGDQGPPEETEDRFSLPLIITIVCMASFLLLVAALYGCCHQRLSHRKDQQRLTEELQTVENGYHDNPTLEVMETSAEMQEKKVVNLNGELGDSWIVPLDNLTKDDLDEEEDTHL</sequence>
<evidence type="ECO:0000256" key="18">
    <source>
        <dbReference type="PIRNR" id="PIRNR038143"/>
    </source>
</evidence>
<dbReference type="Ensembl" id="ENSOCUT00000031201.3">
    <property type="protein sequence ID" value="ENSOCUP00000021702.3"/>
    <property type="gene ID" value="ENSOCUG00000025092.3"/>
</dbReference>
<evidence type="ECO:0000256" key="9">
    <source>
        <dbReference type="ARBA" id="ARBA00022475"/>
    </source>
</evidence>
<organism evidence="21 22">
    <name type="scientific">Oryctolagus cuniculus</name>
    <name type="common">Rabbit</name>
    <dbReference type="NCBI Taxonomy" id="9986"/>
    <lineage>
        <taxon>Eukaryota</taxon>
        <taxon>Metazoa</taxon>
        <taxon>Chordata</taxon>
        <taxon>Craniata</taxon>
        <taxon>Vertebrata</taxon>
        <taxon>Euteleostomi</taxon>
        <taxon>Mammalia</taxon>
        <taxon>Eutheria</taxon>
        <taxon>Euarchontoglires</taxon>
        <taxon>Glires</taxon>
        <taxon>Lagomorpha</taxon>
        <taxon>Leporidae</taxon>
        <taxon>Oryctolagus</taxon>
    </lineage>
</organism>
<dbReference type="GO" id="GO:0045121">
    <property type="term" value="C:membrane raft"/>
    <property type="evidence" value="ECO:0007669"/>
    <property type="project" value="UniProtKB-SubCell"/>
</dbReference>
<feature type="compositionally biased region" description="Polar residues" evidence="19">
    <location>
        <begin position="28"/>
        <end position="58"/>
    </location>
</feature>
<protein>
    <recommendedName>
        <fullName evidence="8 18">Podocalyxin</fullName>
    </recommendedName>
    <alternativeName>
        <fullName evidence="17 18">Podocalyxin-like protein 1</fullName>
    </alternativeName>
</protein>
<dbReference type="GO" id="GO:0031528">
    <property type="term" value="C:microvillus membrane"/>
    <property type="evidence" value="ECO:0007669"/>
    <property type="project" value="TreeGrafter"/>
</dbReference>
<keyword evidence="16 18" id="KW-0966">Cell projection</keyword>
<comment type="subcellular location">
    <subcellularLocation>
        <location evidence="3 18">Apical cell membrane</location>
    </subcellularLocation>
    <subcellularLocation>
        <location evidence="6">Cell projection</location>
        <location evidence="6">Filopodium</location>
    </subcellularLocation>
    <subcellularLocation>
        <location evidence="2 18">Cell projection</location>
        <location evidence="2 18">Microvillus</location>
    </subcellularLocation>
    <subcellularLocation>
        <location evidence="4">Cell projection</location>
        <location evidence="4">Ruffle</location>
    </subcellularLocation>
    <subcellularLocation>
        <location evidence="18">Membrane raft</location>
    </subcellularLocation>
    <subcellularLocation>
        <location evidence="18">Cell projection</location>
        <location evidence="18">Lamellipodium</location>
    </subcellularLocation>
    <subcellularLocation>
        <location evidence="5">Membrane</location>
        <topology evidence="5">Single-pass type I membrane protein</topology>
    </subcellularLocation>
</comment>
<dbReference type="FunCoup" id="G1TXA1">
    <property type="interactions" value="30"/>
</dbReference>
<feature type="compositionally biased region" description="Low complexity" evidence="19">
    <location>
        <begin position="59"/>
        <end position="72"/>
    </location>
</feature>
<feature type="compositionally biased region" description="Polar residues" evidence="19">
    <location>
        <begin position="110"/>
        <end position="132"/>
    </location>
</feature>
<reference evidence="21" key="2">
    <citation type="submission" date="2025-08" db="UniProtKB">
        <authorList>
            <consortium name="Ensembl"/>
        </authorList>
    </citation>
    <scope>IDENTIFICATION</scope>
    <source>
        <strain evidence="21">Thorbecke</strain>
    </source>
</reference>
<evidence type="ECO:0000256" key="13">
    <source>
        <dbReference type="ARBA" id="ARBA00022989"/>
    </source>
</evidence>